<keyword evidence="2" id="KW-1185">Reference proteome</keyword>
<dbReference type="EMBL" id="RZNH01000014">
    <property type="protein sequence ID" value="NOU60176.1"/>
    <property type="molecule type" value="Genomic_DNA"/>
</dbReference>
<accession>A0ABX1WVP8</accession>
<dbReference type="RefSeq" id="WP_171595458.1">
    <property type="nucleotide sequence ID" value="NZ_RZNH01000014.1"/>
</dbReference>
<comment type="caution">
    <text evidence="1">The sequence shown here is derived from an EMBL/GenBank/DDBJ whole genome shotgun (WGS) entry which is preliminary data.</text>
</comment>
<dbReference type="InterPro" id="IPR024079">
    <property type="entry name" value="MetalloPept_cat_dom_sf"/>
</dbReference>
<sequence>MKYIAILSIGILAYLLFKKLWSKKDWKSPKKNFPSNWRNILVQKVSFYNSLNTEEKTRFEYKVQEFLLNCRITGIHTEVDDTDRILVAASAIIPVFEFPNWKYTNLFEVLLYPNSFNDKFETNGDDARILGMVGTGYMEGKMILSKPALLHGFSNESDKKNTAIHEFVHLIDKMDGTVDGLPSILMEKQYSIPWLDLISRKIEEIYEEKSDINPYGATNKAEFFAVISEYFFERPKLLASAHPELYQLLEEIFNQNMSQRKLLRAKQSIGRNSPCPCGSGLKFKKCCGKSHY</sequence>
<dbReference type="InterPro" id="IPR004027">
    <property type="entry name" value="SEC_C_motif"/>
</dbReference>
<dbReference type="PANTHER" id="PTHR30164">
    <property type="entry name" value="MTFA PEPTIDASE"/>
    <property type="match status" value="1"/>
</dbReference>
<organism evidence="1 2">
    <name type="scientific">Marinifilum caeruleilacunae</name>
    <dbReference type="NCBI Taxonomy" id="2499076"/>
    <lineage>
        <taxon>Bacteria</taxon>
        <taxon>Pseudomonadati</taxon>
        <taxon>Bacteroidota</taxon>
        <taxon>Bacteroidia</taxon>
        <taxon>Marinilabiliales</taxon>
        <taxon>Marinifilaceae</taxon>
    </lineage>
</organism>
<dbReference type="InterPro" id="IPR042252">
    <property type="entry name" value="MtfA_N"/>
</dbReference>
<dbReference type="Gene3D" id="3.40.390.10">
    <property type="entry name" value="Collagenase (Catalytic Domain)"/>
    <property type="match status" value="1"/>
</dbReference>
<dbReference type="Pfam" id="PF02810">
    <property type="entry name" value="SEC-C"/>
    <property type="match status" value="1"/>
</dbReference>
<reference evidence="1 2" key="1">
    <citation type="submission" date="2018-12" db="EMBL/GenBank/DDBJ databases">
        <title>Marinifilum JC070 sp. nov., a marine bacterium isolated from Yongle Blue Hole in the South China Sea.</title>
        <authorList>
            <person name="Fu T."/>
        </authorList>
    </citation>
    <scope>NUCLEOTIDE SEQUENCE [LARGE SCALE GENOMIC DNA]</scope>
    <source>
        <strain evidence="1 2">JC070</strain>
    </source>
</reference>
<dbReference type="Pfam" id="PF06167">
    <property type="entry name" value="Peptidase_M90"/>
    <property type="match status" value="1"/>
</dbReference>
<proteinExistence type="predicted"/>
<dbReference type="PANTHER" id="PTHR30164:SF2">
    <property type="entry name" value="PROTEIN MTFA"/>
    <property type="match status" value="1"/>
</dbReference>
<evidence type="ECO:0000313" key="2">
    <source>
        <dbReference type="Proteomes" id="UP000732105"/>
    </source>
</evidence>
<dbReference type="SUPFAM" id="SSF55486">
    <property type="entry name" value="Metalloproteases ('zincins'), catalytic domain"/>
    <property type="match status" value="1"/>
</dbReference>
<dbReference type="CDD" id="cd20169">
    <property type="entry name" value="Peptidase_M90_mtfA"/>
    <property type="match status" value="1"/>
</dbReference>
<dbReference type="Proteomes" id="UP000732105">
    <property type="component" value="Unassembled WGS sequence"/>
</dbReference>
<protein>
    <submittedName>
        <fullName evidence="1">Peptidase</fullName>
    </submittedName>
</protein>
<evidence type="ECO:0000313" key="1">
    <source>
        <dbReference type="EMBL" id="NOU60176.1"/>
    </source>
</evidence>
<dbReference type="Gene3D" id="1.10.472.150">
    <property type="entry name" value="Glucose-regulated metallo-peptidase M90, N-terminal domain"/>
    <property type="match status" value="1"/>
</dbReference>
<dbReference type="InterPro" id="IPR010384">
    <property type="entry name" value="MtfA_fam"/>
</dbReference>
<gene>
    <name evidence="1" type="ORF">ELS83_10090</name>
</gene>
<name>A0ABX1WVP8_9BACT</name>
<dbReference type="SUPFAM" id="SSF103642">
    <property type="entry name" value="Sec-C motif"/>
    <property type="match status" value="1"/>
</dbReference>